<dbReference type="Proteomes" id="UP000236333">
    <property type="component" value="Unassembled WGS sequence"/>
</dbReference>
<keyword evidence="3" id="KW-0408">Iron</keyword>
<name>A0A2J8A9C9_9CHLO</name>
<dbReference type="CDD" id="cd03467">
    <property type="entry name" value="Rieske"/>
    <property type="match status" value="1"/>
</dbReference>
<dbReference type="InterPro" id="IPR036922">
    <property type="entry name" value="Rieske_2Fe-2S_sf"/>
</dbReference>
<dbReference type="GO" id="GO:0051537">
    <property type="term" value="F:2 iron, 2 sulfur cluster binding"/>
    <property type="evidence" value="ECO:0007669"/>
    <property type="project" value="UniProtKB-KW"/>
</dbReference>
<evidence type="ECO:0000256" key="3">
    <source>
        <dbReference type="ARBA" id="ARBA00023004"/>
    </source>
</evidence>
<sequence length="200" mass="21108">MKLFRSLFSAPGCDSSTPQASTPEGSVHQAPPGVCVGESSALPEGGRLHARLEGRYVTVLRLDGKLSCIDSVCFHAGGPLGIGDIEDVNGHKCLVCPWHFYKIDVDTGDKYYQGVEFQNGKMVPGEWKSNGVRQRVHPVAEADGKIYVDAVKGGGGVAKVDSDNYACDASCGERVLHAPPAKAGKNRLHSVGGDGRAVTC</sequence>
<proteinExistence type="predicted"/>
<dbReference type="PROSITE" id="PS51296">
    <property type="entry name" value="RIESKE"/>
    <property type="match status" value="1"/>
</dbReference>
<evidence type="ECO:0000256" key="1">
    <source>
        <dbReference type="ARBA" id="ARBA00022714"/>
    </source>
</evidence>
<keyword evidence="2" id="KW-0479">Metal-binding</keyword>
<organism evidence="8 9">
    <name type="scientific">Tetrabaena socialis</name>
    <dbReference type="NCBI Taxonomy" id="47790"/>
    <lineage>
        <taxon>Eukaryota</taxon>
        <taxon>Viridiplantae</taxon>
        <taxon>Chlorophyta</taxon>
        <taxon>core chlorophytes</taxon>
        <taxon>Chlorophyceae</taxon>
        <taxon>CS clade</taxon>
        <taxon>Chlamydomonadales</taxon>
        <taxon>Tetrabaenaceae</taxon>
        <taxon>Tetrabaena</taxon>
    </lineage>
</organism>
<dbReference type="SUPFAM" id="SSF50022">
    <property type="entry name" value="ISP domain"/>
    <property type="match status" value="1"/>
</dbReference>
<evidence type="ECO:0000313" key="9">
    <source>
        <dbReference type="Proteomes" id="UP000236333"/>
    </source>
</evidence>
<keyword evidence="1" id="KW-0001">2Fe-2S</keyword>
<dbReference type="Pfam" id="PF22543">
    <property type="entry name" value="Rieske_4"/>
    <property type="match status" value="1"/>
</dbReference>
<gene>
    <name evidence="8" type="ORF">TSOC_004279</name>
</gene>
<comment type="caution">
    <text evidence="8">The sequence shown here is derived from an EMBL/GenBank/DDBJ whole genome shotgun (WGS) entry which is preliminary data.</text>
</comment>
<feature type="domain" description="Rieske" evidence="7">
    <location>
        <begin position="33"/>
        <end position="148"/>
    </location>
</feature>
<reference evidence="8 9" key="1">
    <citation type="journal article" date="2017" name="Mol. Biol. Evol.">
        <title>The 4-celled Tetrabaena socialis nuclear genome reveals the essential components for genetic control of cell number at the origin of multicellularity in the volvocine lineage.</title>
        <authorList>
            <person name="Featherston J."/>
            <person name="Arakaki Y."/>
            <person name="Hanschen E.R."/>
            <person name="Ferris P.J."/>
            <person name="Michod R.E."/>
            <person name="Olson B.J.S.C."/>
            <person name="Nozaki H."/>
            <person name="Durand P.M."/>
        </authorList>
    </citation>
    <scope>NUCLEOTIDE SEQUENCE [LARGE SCALE GENOMIC DNA]</scope>
    <source>
        <strain evidence="8 9">NIES-571</strain>
    </source>
</reference>
<comment type="cofactor">
    <cofactor evidence="5">
        <name>[2Fe-2S] cluster</name>
        <dbReference type="ChEBI" id="CHEBI:190135"/>
    </cofactor>
</comment>
<dbReference type="InterPro" id="IPR054716">
    <property type="entry name" value="Sol_Rieske_ferrdox_dom"/>
</dbReference>
<dbReference type="GO" id="GO:0046872">
    <property type="term" value="F:metal ion binding"/>
    <property type="evidence" value="ECO:0007669"/>
    <property type="project" value="UniProtKB-KW"/>
</dbReference>
<dbReference type="OrthoDB" id="426882at2759"/>
<evidence type="ECO:0000256" key="4">
    <source>
        <dbReference type="ARBA" id="ARBA00023014"/>
    </source>
</evidence>
<feature type="region of interest" description="Disordered" evidence="6">
    <location>
        <begin position="1"/>
        <end position="30"/>
    </location>
</feature>
<dbReference type="Gene3D" id="2.102.10.10">
    <property type="entry name" value="Rieske [2Fe-2S] iron-sulphur domain"/>
    <property type="match status" value="1"/>
</dbReference>
<protein>
    <submittedName>
        <fullName evidence="8">Rieske domain-containing protein</fullName>
    </submittedName>
</protein>
<evidence type="ECO:0000256" key="2">
    <source>
        <dbReference type="ARBA" id="ARBA00022723"/>
    </source>
</evidence>
<accession>A0A2J8A9C9</accession>
<dbReference type="InterPro" id="IPR017941">
    <property type="entry name" value="Rieske_2Fe-2S"/>
</dbReference>
<keyword evidence="9" id="KW-1185">Reference proteome</keyword>
<evidence type="ECO:0000313" key="8">
    <source>
        <dbReference type="EMBL" id="PNH09110.1"/>
    </source>
</evidence>
<evidence type="ECO:0000256" key="5">
    <source>
        <dbReference type="ARBA" id="ARBA00034078"/>
    </source>
</evidence>
<dbReference type="PANTHER" id="PTHR21496:SF0">
    <property type="entry name" value="RIESKE DOMAIN-CONTAINING PROTEIN"/>
    <property type="match status" value="1"/>
</dbReference>
<evidence type="ECO:0000256" key="6">
    <source>
        <dbReference type="SAM" id="MobiDB-lite"/>
    </source>
</evidence>
<feature type="compositionally biased region" description="Polar residues" evidence="6">
    <location>
        <begin position="14"/>
        <end position="24"/>
    </location>
</feature>
<dbReference type="PANTHER" id="PTHR21496">
    <property type="entry name" value="FERREDOXIN-RELATED"/>
    <property type="match status" value="1"/>
</dbReference>
<dbReference type="EMBL" id="PGGS01000103">
    <property type="protein sequence ID" value="PNH09110.1"/>
    <property type="molecule type" value="Genomic_DNA"/>
</dbReference>
<evidence type="ECO:0000259" key="7">
    <source>
        <dbReference type="PROSITE" id="PS51296"/>
    </source>
</evidence>
<dbReference type="AlphaFoldDB" id="A0A2J8A9C9"/>
<keyword evidence="4" id="KW-0411">Iron-sulfur</keyword>